<evidence type="ECO:0000256" key="5">
    <source>
        <dbReference type="ARBA" id="ARBA00022989"/>
    </source>
</evidence>
<dbReference type="AlphaFoldDB" id="A0A1H8C707"/>
<evidence type="ECO:0000256" key="7">
    <source>
        <dbReference type="RuleBase" id="RU363032"/>
    </source>
</evidence>
<proteinExistence type="inferred from homology"/>
<dbReference type="GO" id="GO:0055085">
    <property type="term" value="P:transmembrane transport"/>
    <property type="evidence" value="ECO:0007669"/>
    <property type="project" value="InterPro"/>
</dbReference>
<protein>
    <submittedName>
        <fullName evidence="9">NitT/TauT family transport system permease protein</fullName>
    </submittedName>
</protein>
<dbReference type="Pfam" id="PF00528">
    <property type="entry name" value="BPD_transp_1"/>
    <property type="match status" value="1"/>
</dbReference>
<reference evidence="9 10" key="1">
    <citation type="submission" date="2016-10" db="EMBL/GenBank/DDBJ databases">
        <authorList>
            <person name="de Groot N.N."/>
        </authorList>
    </citation>
    <scope>NUCLEOTIDE SEQUENCE [LARGE SCALE GENOMIC DNA]</scope>
    <source>
        <strain evidence="9 10">DSM 16213</strain>
    </source>
</reference>
<dbReference type="Proteomes" id="UP000199585">
    <property type="component" value="Unassembled WGS sequence"/>
</dbReference>
<evidence type="ECO:0000313" key="9">
    <source>
        <dbReference type="EMBL" id="SEM90058.1"/>
    </source>
</evidence>
<comment type="similarity">
    <text evidence="7">Belongs to the binding-protein-dependent transport system permease family.</text>
</comment>
<evidence type="ECO:0000256" key="2">
    <source>
        <dbReference type="ARBA" id="ARBA00022448"/>
    </source>
</evidence>
<feature type="transmembrane region" description="Helical" evidence="7">
    <location>
        <begin position="144"/>
        <end position="167"/>
    </location>
</feature>
<dbReference type="OrthoDB" id="9799271at2"/>
<dbReference type="CDD" id="cd06261">
    <property type="entry name" value="TM_PBP2"/>
    <property type="match status" value="1"/>
</dbReference>
<keyword evidence="6 7" id="KW-0472">Membrane</keyword>
<evidence type="ECO:0000256" key="3">
    <source>
        <dbReference type="ARBA" id="ARBA00022475"/>
    </source>
</evidence>
<dbReference type="PANTHER" id="PTHR30151:SF20">
    <property type="entry name" value="ABC TRANSPORTER PERMEASE PROTEIN HI_0355-RELATED"/>
    <property type="match status" value="1"/>
</dbReference>
<dbReference type="Gene3D" id="1.10.3720.10">
    <property type="entry name" value="MetI-like"/>
    <property type="match status" value="1"/>
</dbReference>
<keyword evidence="2 7" id="KW-0813">Transport</keyword>
<keyword evidence="5 7" id="KW-1133">Transmembrane helix</keyword>
<evidence type="ECO:0000256" key="1">
    <source>
        <dbReference type="ARBA" id="ARBA00004651"/>
    </source>
</evidence>
<dbReference type="EMBL" id="FOCI01000006">
    <property type="protein sequence ID" value="SEM90058.1"/>
    <property type="molecule type" value="Genomic_DNA"/>
</dbReference>
<sequence>MVAIQSPDAATGNATDAARQLRNRRIATHLGIFLAIVLSWEIASRAGWLDPLFYPRPSAILQSFWLIYVVNGNVWYHLGVTMSLVFAGFVGGSVLGIVLGSLVGLNGTLRRFLKPYVIVLEATPRIAVAPLLIAALGFGVTSKIAIIMLVCFFAPFINTLSGVMNVNQDKLELFRAMGASKWQILRKLVLPDAIPVIMAGERLALTAALSGALVAEFIQRDQGIGSLILVYTRNLNMASAFACIFTLTLLGFLIFRGMEVLDRTIAYWKHEEGRTRVSARRRKAMEGQS</sequence>
<evidence type="ECO:0000256" key="4">
    <source>
        <dbReference type="ARBA" id="ARBA00022692"/>
    </source>
</evidence>
<name>A0A1H8C707_9RHOB</name>
<feature type="transmembrane region" description="Helical" evidence="7">
    <location>
        <begin position="117"/>
        <end position="138"/>
    </location>
</feature>
<dbReference type="PROSITE" id="PS50928">
    <property type="entry name" value="ABC_TM1"/>
    <property type="match status" value="1"/>
</dbReference>
<gene>
    <name evidence="9" type="ORF">SAMN04488003_10659</name>
</gene>
<dbReference type="InterPro" id="IPR000515">
    <property type="entry name" value="MetI-like"/>
</dbReference>
<dbReference type="GO" id="GO:0005886">
    <property type="term" value="C:plasma membrane"/>
    <property type="evidence" value="ECO:0007669"/>
    <property type="project" value="UniProtKB-SubCell"/>
</dbReference>
<dbReference type="RefSeq" id="WP_089900414.1">
    <property type="nucleotide sequence ID" value="NZ_FOCI01000006.1"/>
</dbReference>
<feature type="transmembrane region" description="Helical" evidence="7">
    <location>
        <begin position="84"/>
        <end position="105"/>
    </location>
</feature>
<evidence type="ECO:0000256" key="6">
    <source>
        <dbReference type="ARBA" id="ARBA00023136"/>
    </source>
</evidence>
<evidence type="ECO:0000259" key="8">
    <source>
        <dbReference type="PROSITE" id="PS50928"/>
    </source>
</evidence>
<dbReference type="STRING" id="245187.SAMN04488003_10659"/>
<accession>A0A1H8C707</accession>
<dbReference type="InterPro" id="IPR035906">
    <property type="entry name" value="MetI-like_sf"/>
</dbReference>
<dbReference type="PANTHER" id="PTHR30151">
    <property type="entry name" value="ALKANE SULFONATE ABC TRANSPORTER-RELATED, MEMBRANE SUBUNIT"/>
    <property type="match status" value="1"/>
</dbReference>
<dbReference type="SUPFAM" id="SSF161098">
    <property type="entry name" value="MetI-like"/>
    <property type="match status" value="1"/>
</dbReference>
<comment type="subcellular location">
    <subcellularLocation>
        <location evidence="1 7">Cell membrane</location>
        <topology evidence="1 7">Multi-pass membrane protein</topology>
    </subcellularLocation>
</comment>
<feature type="transmembrane region" description="Helical" evidence="7">
    <location>
        <begin position="235"/>
        <end position="255"/>
    </location>
</feature>
<keyword evidence="3" id="KW-1003">Cell membrane</keyword>
<keyword evidence="4 7" id="KW-0812">Transmembrane</keyword>
<organism evidence="9 10">
    <name type="scientific">Loktanella fryxellensis</name>
    <dbReference type="NCBI Taxonomy" id="245187"/>
    <lineage>
        <taxon>Bacteria</taxon>
        <taxon>Pseudomonadati</taxon>
        <taxon>Pseudomonadota</taxon>
        <taxon>Alphaproteobacteria</taxon>
        <taxon>Rhodobacterales</taxon>
        <taxon>Roseobacteraceae</taxon>
        <taxon>Loktanella</taxon>
    </lineage>
</organism>
<evidence type="ECO:0000313" key="10">
    <source>
        <dbReference type="Proteomes" id="UP000199585"/>
    </source>
</evidence>
<feature type="domain" description="ABC transmembrane type-1" evidence="8">
    <location>
        <begin position="78"/>
        <end position="256"/>
    </location>
</feature>
<feature type="transmembrane region" description="Helical" evidence="7">
    <location>
        <begin position="26"/>
        <end position="48"/>
    </location>
</feature>
<keyword evidence="10" id="KW-1185">Reference proteome</keyword>